<accession>A0AAD8NWW5</accession>
<dbReference type="Proteomes" id="UP001229421">
    <property type="component" value="Unassembled WGS sequence"/>
</dbReference>
<feature type="transmembrane region" description="Helical" evidence="1">
    <location>
        <begin position="176"/>
        <end position="197"/>
    </location>
</feature>
<evidence type="ECO:0000313" key="3">
    <source>
        <dbReference type="Proteomes" id="UP001229421"/>
    </source>
</evidence>
<keyword evidence="3" id="KW-1185">Reference proteome</keyword>
<name>A0AAD8NWW5_TARER</name>
<keyword evidence="1" id="KW-0472">Membrane</keyword>
<dbReference type="AlphaFoldDB" id="A0AAD8NWW5"/>
<evidence type="ECO:0000256" key="1">
    <source>
        <dbReference type="SAM" id="Phobius"/>
    </source>
</evidence>
<proteinExistence type="predicted"/>
<reference evidence="2" key="1">
    <citation type="journal article" date="2023" name="bioRxiv">
        <title>Improved chromosome-level genome assembly for marigold (Tagetes erecta).</title>
        <authorList>
            <person name="Jiang F."/>
            <person name="Yuan L."/>
            <person name="Wang S."/>
            <person name="Wang H."/>
            <person name="Xu D."/>
            <person name="Wang A."/>
            <person name="Fan W."/>
        </authorList>
    </citation>
    <scope>NUCLEOTIDE SEQUENCE</scope>
    <source>
        <strain evidence="2">WSJ</strain>
        <tissue evidence="2">Leaf</tissue>
    </source>
</reference>
<keyword evidence="1" id="KW-1133">Transmembrane helix</keyword>
<dbReference type="EMBL" id="JAUHHV010000005">
    <property type="protein sequence ID" value="KAK1423736.1"/>
    <property type="molecule type" value="Genomic_DNA"/>
</dbReference>
<sequence>MESQSSECSSQVPSVVQVLAHNRSQKVLQHWDLVKMSDRSTTAHKSGKWETEAANIYREIQVDIKVDGQLITPRQRTPTLAAIATTAAIRLQKQRLSRRSHVSDTTCSSSLDLVVEMRPGFSVNSLGWIKSGDNWLNEVEDLMIMEEVDLPKRSKLDGDVKGGEVVGGLREARDRFFGLVELVFAVVVVVVVVAAVVTGENGTVLQRLLM</sequence>
<evidence type="ECO:0000313" key="2">
    <source>
        <dbReference type="EMBL" id="KAK1423736.1"/>
    </source>
</evidence>
<comment type="caution">
    <text evidence="2">The sequence shown here is derived from an EMBL/GenBank/DDBJ whole genome shotgun (WGS) entry which is preliminary data.</text>
</comment>
<keyword evidence="1" id="KW-0812">Transmembrane</keyword>
<gene>
    <name evidence="2" type="ORF">QVD17_19044</name>
</gene>
<protein>
    <submittedName>
        <fullName evidence="2">Uncharacterized protein</fullName>
    </submittedName>
</protein>
<organism evidence="2 3">
    <name type="scientific">Tagetes erecta</name>
    <name type="common">African marigold</name>
    <dbReference type="NCBI Taxonomy" id="13708"/>
    <lineage>
        <taxon>Eukaryota</taxon>
        <taxon>Viridiplantae</taxon>
        <taxon>Streptophyta</taxon>
        <taxon>Embryophyta</taxon>
        <taxon>Tracheophyta</taxon>
        <taxon>Spermatophyta</taxon>
        <taxon>Magnoliopsida</taxon>
        <taxon>eudicotyledons</taxon>
        <taxon>Gunneridae</taxon>
        <taxon>Pentapetalae</taxon>
        <taxon>asterids</taxon>
        <taxon>campanulids</taxon>
        <taxon>Asterales</taxon>
        <taxon>Asteraceae</taxon>
        <taxon>Asteroideae</taxon>
        <taxon>Heliantheae alliance</taxon>
        <taxon>Tageteae</taxon>
        <taxon>Tagetes</taxon>
    </lineage>
</organism>